<protein>
    <submittedName>
        <fullName evidence="1">Uncharacterized protein</fullName>
    </submittedName>
</protein>
<dbReference type="Proteomes" id="UP000028194">
    <property type="component" value="Chromosome"/>
</dbReference>
<evidence type="ECO:0000313" key="1">
    <source>
        <dbReference type="EMBL" id="AIF82273.1"/>
    </source>
</evidence>
<gene>
    <name evidence="1" type="ORF">NTE_00191</name>
</gene>
<dbReference type="HOGENOM" id="CLU_3162924_0_0_2"/>
<sequence length="47" mass="5377">MTCPIMVGVPEGLLLLQFDHTYINQLVEDTSSQLAKLITIRIKPHWL</sequence>
<accession>A0A075MM04</accession>
<dbReference type="AlphaFoldDB" id="A0A075MM04"/>
<evidence type="ECO:0000313" key="2">
    <source>
        <dbReference type="Proteomes" id="UP000028194"/>
    </source>
</evidence>
<name>A0A075MM04_9ARCH</name>
<proteinExistence type="predicted"/>
<reference evidence="1 2" key="1">
    <citation type="journal article" date="2014" name="PLoS ONE">
        <title>Genome Sequence of Candidatus Nitrososphaera evergladensis from Group I.1b Enriched from Everglades Soil Reveals Novel Genomic Features of the Ammonia-Oxidizing Archaea.</title>
        <authorList>
            <person name="Zhalnina K.V."/>
            <person name="Dias R."/>
            <person name="Leonard M.T."/>
            <person name="Dorr de Quadros P."/>
            <person name="Camargo F.A."/>
            <person name="Drew J.C."/>
            <person name="Farmerie W.G."/>
            <person name="Daroub S.H."/>
            <person name="Triplett E.W."/>
        </authorList>
    </citation>
    <scope>NUCLEOTIDE SEQUENCE [LARGE SCALE GENOMIC DNA]</scope>
    <source>
        <strain evidence="1 2">SR1</strain>
    </source>
</reference>
<dbReference type="EMBL" id="CP007174">
    <property type="protein sequence ID" value="AIF82273.1"/>
    <property type="molecule type" value="Genomic_DNA"/>
</dbReference>
<dbReference type="KEGG" id="nev:NTE_00191"/>
<keyword evidence="2" id="KW-1185">Reference proteome</keyword>
<organism evidence="1 2">
    <name type="scientific">Candidatus Nitrososphaera evergladensis SR1</name>
    <dbReference type="NCBI Taxonomy" id="1459636"/>
    <lineage>
        <taxon>Archaea</taxon>
        <taxon>Nitrososphaerota</taxon>
        <taxon>Nitrososphaeria</taxon>
        <taxon>Nitrososphaerales</taxon>
        <taxon>Nitrososphaeraceae</taxon>
        <taxon>Nitrososphaera</taxon>
    </lineage>
</organism>